<dbReference type="PANTHER" id="PTHR24113">
    <property type="entry name" value="RAN GTPASE-ACTIVATING PROTEIN 1"/>
    <property type="match status" value="1"/>
</dbReference>
<dbReference type="GeneID" id="26908777"/>
<dbReference type="GO" id="GO:0005634">
    <property type="term" value="C:nucleus"/>
    <property type="evidence" value="ECO:0007669"/>
    <property type="project" value="TreeGrafter"/>
</dbReference>
<dbReference type="Gene3D" id="3.80.10.10">
    <property type="entry name" value="Ribonuclease Inhibitor"/>
    <property type="match status" value="1"/>
</dbReference>
<dbReference type="PANTHER" id="PTHR24113:SF12">
    <property type="entry name" value="RAN GTPASE-ACTIVATING PROTEIN 1"/>
    <property type="match status" value="1"/>
</dbReference>
<evidence type="ECO:0000256" key="4">
    <source>
        <dbReference type="SAM" id="MobiDB-lite"/>
    </source>
</evidence>
<dbReference type="Proteomes" id="UP000037923">
    <property type="component" value="Unassembled WGS sequence"/>
</dbReference>
<dbReference type="VEuPathDB" id="TriTrypDB:LpyrH10_24_1330"/>
<evidence type="ECO:0000256" key="1">
    <source>
        <dbReference type="ARBA" id="ARBA00022468"/>
    </source>
</evidence>
<dbReference type="GO" id="GO:0005829">
    <property type="term" value="C:cytosol"/>
    <property type="evidence" value="ECO:0007669"/>
    <property type="project" value="TreeGrafter"/>
</dbReference>
<gene>
    <name evidence="5" type="ORF">ABB37_08493</name>
</gene>
<name>A0A0M9FTL9_LEPPY</name>
<dbReference type="SMART" id="SM00368">
    <property type="entry name" value="LRR_RI"/>
    <property type="match status" value="3"/>
</dbReference>
<sequence length="182" mass="20044">MPPKRPVRSSSNKSVHRPAATYAKSRAPSLQEVYLRFCAEMGLRPNSAFLSLLPEKGGVDYGKATLDLSRNYVGDKGIAPILSTLQRMPSVRALILSENGLRNHGVELLCTSAAQLSQLEFIDLSDNFISEGAAVALGRLLTENRNIKDIVFENTKIPVGWRVRLLNALETNRSVRTPVRVS</sequence>
<dbReference type="RefSeq" id="XP_015654065.1">
    <property type="nucleotide sequence ID" value="XM_015807526.1"/>
</dbReference>
<keyword evidence="6" id="KW-1185">Reference proteome</keyword>
<evidence type="ECO:0000256" key="2">
    <source>
        <dbReference type="ARBA" id="ARBA00022614"/>
    </source>
</evidence>
<dbReference type="AlphaFoldDB" id="A0A0M9FTL9"/>
<dbReference type="InterPro" id="IPR032675">
    <property type="entry name" value="LRR_dom_sf"/>
</dbReference>
<feature type="region of interest" description="Disordered" evidence="4">
    <location>
        <begin position="1"/>
        <end position="22"/>
    </location>
</feature>
<dbReference type="OMA" id="ANRTKMR"/>
<evidence type="ECO:0000313" key="5">
    <source>
        <dbReference type="EMBL" id="KPA75626.1"/>
    </source>
</evidence>
<dbReference type="InterPro" id="IPR001611">
    <property type="entry name" value="Leu-rich_rpt"/>
</dbReference>
<dbReference type="EMBL" id="LGTL01000024">
    <property type="protein sequence ID" value="KPA75626.1"/>
    <property type="molecule type" value="Genomic_DNA"/>
</dbReference>
<comment type="caution">
    <text evidence="5">The sequence shown here is derived from an EMBL/GenBank/DDBJ whole genome shotgun (WGS) entry which is preliminary data.</text>
</comment>
<dbReference type="OrthoDB" id="120976at2759"/>
<proteinExistence type="predicted"/>
<protein>
    <submittedName>
        <fullName evidence="5">Uncharacterized protein</fullName>
    </submittedName>
</protein>
<dbReference type="SUPFAM" id="SSF52047">
    <property type="entry name" value="RNI-like"/>
    <property type="match status" value="1"/>
</dbReference>
<dbReference type="GO" id="GO:0048471">
    <property type="term" value="C:perinuclear region of cytoplasm"/>
    <property type="evidence" value="ECO:0007669"/>
    <property type="project" value="TreeGrafter"/>
</dbReference>
<keyword evidence="2" id="KW-0433">Leucine-rich repeat</keyword>
<dbReference type="InterPro" id="IPR027038">
    <property type="entry name" value="RanGap"/>
</dbReference>
<evidence type="ECO:0000313" key="6">
    <source>
        <dbReference type="Proteomes" id="UP000037923"/>
    </source>
</evidence>
<accession>A0A0M9FTL9</accession>
<dbReference type="GO" id="GO:0005096">
    <property type="term" value="F:GTPase activator activity"/>
    <property type="evidence" value="ECO:0007669"/>
    <property type="project" value="UniProtKB-KW"/>
</dbReference>
<organism evidence="5 6">
    <name type="scientific">Leptomonas pyrrhocoris</name>
    <name type="common">Firebug parasite</name>
    <dbReference type="NCBI Taxonomy" id="157538"/>
    <lineage>
        <taxon>Eukaryota</taxon>
        <taxon>Discoba</taxon>
        <taxon>Euglenozoa</taxon>
        <taxon>Kinetoplastea</taxon>
        <taxon>Metakinetoplastina</taxon>
        <taxon>Trypanosomatida</taxon>
        <taxon>Trypanosomatidae</taxon>
        <taxon>Leishmaniinae</taxon>
        <taxon>Leptomonas</taxon>
    </lineage>
</organism>
<keyword evidence="3" id="KW-0677">Repeat</keyword>
<dbReference type="GO" id="GO:0031267">
    <property type="term" value="F:small GTPase binding"/>
    <property type="evidence" value="ECO:0007669"/>
    <property type="project" value="TreeGrafter"/>
</dbReference>
<dbReference type="Pfam" id="PF13516">
    <property type="entry name" value="LRR_6"/>
    <property type="match status" value="1"/>
</dbReference>
<evidence type="ECO:0000256" key="3">
    <source>
        <dbReference type="ARBA" id="ARBA00022737"/>
    </source>
</evidence>
<keyword evidence="1" id="KW-0343">GTPase activation</keyword>
<reference evidence="5 6" key="1">
    <citation type="submission" date="2015-07" db="EMBL/GenBank/DDBJ databases">
        <title>High-quality genome of monoxenous trypanosomatid Leptomonas pyrrhocoris.</title>
        <authorList>
            <person name="Flegontov P."/>
            <person name="Butenko A."/>
            <person name="Firsov S."/>
            <person name="Vlcek C."/>
            <person name="Logacheva M.D."/>
            <person name="Field M."/>
            <person name="Filatov D."/>
            <person name="Flegontova O."/>
            <person name="Gerasimov E."/>
            <person name="Jackson A.P."/>
            <person name="Kelly S."/>
            <person name="Opperdoes F."/>
            <person name="O'Reilly A."/>
            <person name="Votypka J."/>
            <person name="Yurchenko V."/>
            <person name="Lukes J."/>
        </authorList>
    </citation>
    <scope>NUCLEOTIDE SEQUENCE [LARGE SCALE GENOMIC DNA]</scope>
    <source>
        <strain evidence="5">H10</strain>
    </source>
</reference>
<dbReference type="GO" id="GO:0006913">
    <property type="term" value="P:nucleocytoplasmic transport"/>
    <property type="evidence" value="ECO:0007669"/>
    <property type="project" value="TreeGrafter"/>
</dbReference>